<dbReference type="Pfam" id="PF20597">
    <property type="entry name" value="pAdhesive_15"/>
    <property type="match status" value="1"/>
</dbReference>
<dbReference type="AlphaFoldDB" id="A0A0C9LWC0"/>
<dbReference type="EMBL" id="DF836485">
    <property type="protein sequence ID" value="GAN08260.1"/>
    <property type="molecule type" value="Genomic_DNA"/>
</dbReference>
<reference evidence="2" key="1">
    <citation type="submission" date="2014-09" db="EMBL/GenBank/DDBJ databases">
        <title>Draft genome sequence of an oleaginous Mucoromycotina fungus Mucor ambiguus NBRC6742.</title>
        <authorList>
            <person name="Takeda I."/>
            <person name="Yamane N."/>
            <person name="Morita T."/>
            <person name="Tamano K."/>
            <person name="Machida M."/>
            <person name="Baker S."/>
            <person name="Koike H."/>
        </authorList>
    </citation>
    <scope>NUCLEOTIDE SEQUENCE</scope>
    <source>
        <strain evidence="2">NBRC 6742</strain>
    </source>
</reference>
<evidence type="ECO:0000259" key="1">
    <source>
        <dbReference type="Pfam" id="PF20597"/>
    </source>
</evidence>
<sequence length="463" mass="50675">MNHFTGIFYGNFATKRHYGIYGPLAVGGLASIPEYSLDVRRLANCSATTPTERLGLYAKALLSPASLRIYGDLDTGNTPGFLQLINENFQCKVLNTFGASNFQFDDLWPSAIQMSSFLASQVATHALRADGSVDEVFSTKDQRFYIFQFGPCDSTGCKGAGNFVSDASRILLGSGDWQGPTNGYPQGRMIVFNVAIAIGEEISITTARPSSGLSGCRVIYNFYPINTKTSVIDTNAQITIHRLTSDKMEGLVMNLYGPIYDGPQGNFAGQLVGRSYQWENPSKGVDIMDYQDDCYGKFNCWIPTNFTDPYSDLYTTVATETTTSTSVTRTTVNQVSTEFSATTTSTRTILLPKDLLDVHTSHSTLIITELDTVTVTEKVLNVLTVVETSTLSVDETASSTTYLTLTSQVIETDRPINSTSTQVDQETSFLDLDTTTTTTTTQYAYSIEEQTTTTTTTIIQLVD</sequence>
<accession>A0A0C9LWC0</accession>
<evidence type="ECO:0000313" key="3">
    <source>
        <dbReference type="Proteomes" id="UP000053815"/>
    </source>
</evidence>
<gene>
    <name evidence="2" type="ORF">MAM1_0196c07767</name>
</gene>
<organism evidence="2">
    <name type="scientific">Mucor ambiguus</name>
    <dbReference type="NCBI Taxonomy" id="91626"/>
    <lineage>
        <taxon>Eukaryota</taxon>
        <taxon>Fungi</taxon>
        <taxon>Fungi incertae sedis</taxon>
        <taxon>Mucoromycota</taxon>
        <taxon>Mucoromycotina</taxon>
        <taxon>Mucoromycetes</taxon>
        <taxon>Mucorales</taxon>
        <taxon>Mucorineae</taxon>
        <taxon>Mucoraceae</taxon>
        <taxon>Mucor</taxon>
    </lineage>
</organism>
<dbReference type="OrthoDB" id="2282263at2759"/>
<feature type="domain" description="Choice-of-anchor A" evidence="1">
    <location>
        <begin position="1"/>
        <end position="277"/>
    </location>
</feature>
<keyword evidence="3" id="KW-1185">Reference proteome</keyword>
<proteinExistence type="predicted"/>
<protein>
    <recommendedName>
        <fullName evidence="1">Choice-of-anchor A domain-containing protein</fullName>
    </recommendedName>
</protein>
<name>A0A0C9LWC0_9FUNG</name>
<dbReference type="Proteomes" id="UP000053815">
    <property type="component" value="Unassembled WGS sequence"/>
</dbReference>
<evidence type="ECO:0000313" key="2">
    <source>
        <dbReference type="EMBL" id="GAN08260.1"/>
    </source>
</evidence>
<dbReference type="STRING" id="91626.A0A0C9LWC0"/>
<dbReference type="InterPro" id="IPR026588">
    <property type="entry name" value="Choice_anch_A"/>
</dbReference>